<name>A0ABQ9JTC7_9CUCU</name>
<accession>A0ABQ9JTC7</accession>
<dbReference type="Proteomes" id="UP001162164">
    <property type="component" value="Unassembled WGS sequence"/>
</dbReference>
<keyword evidence="2" id="KW-1185">Reference proteome</keyword>
<proteinExistence type="predicted"/>
<gene>
    <name evidence="1" type="ORF">NQ317_007909</name>
</gene>
<evidence type="ECO:0000313" key="2">
    <source>
        <dbReference type="Proteomes" id="UP001162164"/>
    </source>
</evidence>
<dbReference type="EMBL" id="JAPWTJ010000201">
    <property type="protein sequence ID" value="KAJ8981134.1"/>
    <property type="molecule type" value="Genomic_DNA"/>
</dbReference>
<reference evidence="1" key="1">
    <citation type="journal article" date="2023" name="Insect Mol. Biol.">
        <title>Genome sequencing provides insights into the evolution of gene families encoding plant cell wall-degrading enzymes in longhorned beetles.</title>
        <authorList>
            <person name="Shin N.R."/>
            <person name="Okamura Y."/>
            <person name="Kirsch R."/>
            <person name="Pauchet Y."/>
        </authorList>
    </citation>
    <scope>NUCLEOTIDE SEQUENCE</scope>
    <source>
        <strain evidence="1">MMC_N1</strain>
    </source>
</reference>
<protein>
    <submittedName>
        <fullName evidence="1">Uncharacterized protein</fullName>
    </submittedName>
</protein>
<evidence type="ECO:0000313" key="1">
    <source>
        <dbReference type="EMBL" id="KAJ8981134.1"/>
    </source>
</evidence>
<sequence>MNMYFMATEIKNCVDFYNISESALNPILKTENDTAVMRIETESELIKECIKNGNDADNLAEIQQLTVKVEPWIYEDRISFEETLLPVIQSIGNQLHVIL</sequence>
<comment type="caution">
    <text evidence="1">The sequence shown here is derived from an EMBL/GenBank/DDBJ whole genome shotgun (WGS) entry which is preliminary data.</text>
</comment>
<organism evidence="1 2">
    <name type="scientific">Molorchus minor</name>
    <dbReference type="NCBI Taxonomy" id="1323400"/>
    <lineage>
        <taxon>Eukaryota</taxon>
        <taxon>Metazoa</taxon>
        <taxon>Ecdysozoa</taxon>
        <taxon>Arthropoda</taxon>
        <taxon>Hexapoda</taxon>
        <taxon>Insecta</taxon>
        <taxon>Pterygota</taxon>
        <taxon>Neoptera</taxon>
        <taxon>Endopterygota</taxon>
        <taxon>Coleoptera</taxon>
        <taxon>Polyphaga</taxon>
        <taxon>Cucujiformia</taxon>
        <taxon>Chrysomeloidea</taxon>
        <taxon>Cerambycidae</taxon>
        <taxon>Lamiinae</taxon>
        <taxon>Monochamini</taxon>
        <taxon>Molorchus</taxon>
    </lineage>
</organism>